<organism evidence="1 2">
    <name type="scientific">Pagothenia borchgrevinki</name>
    <name type="common">Bald rockcod</name>
    <name type="synonym">Trematomus borchgrevinki</name>
    <dbReference type="NCBI Taxonomy" id="8213"/>
    <lineage>
        <taxon>Eukaryota</taxon>
        <taxon>Metazoa</taxon>
        <taxon>Chordata</taxon>
        <taxon>Craniata</taxon>
        <taxon>Vertebrata</taxon>
        <taxon>Euteleostomi</taxon>
        <taxon>Actinopterygii</taxon>
        <taxon>Neopterygii</taxon>
        <taxon>Teleostei</taxon>
        <taxon>Neoteleostei</taxon>
        <taxon>Acanthomorphata</taxon>
        <taxon>Eupercaria</taxon>
        <taxon>Perciformes</taxon>
        <taxon>Notothenioidei</taxon>
        <taxon>Nototheniidae</taxon>
        <taxon>Pagothenia</taxon>
    </lineage>
</organism>
<dbReference type="Proteomes" id="UP001619887">
    <property type="component" value="Unassembled WGS sequence"/>
</dbReference>
<evidence type="ECO:0000313" key="1">
    <source>
        <dbReference type="EMBL" id="KAL3057050.1"/>
    </source>
</evidence>
<keyword evidence="2" id="KW-1185">Reference proteome</keyword>
<accession>A0ABD2GTV1</accession>
<reference evidence="1 2" key="1">
    <citation type="journal article" date="2022" name="G3 (Bethesda)">
        <title>Evaluating Illumina-, Nanopore-, and PacBio-based genome assembly strategies with the bald notothen, Trematomus borchgrevinki.</title>
        <authorList>
            <person name="Rayamajhi N."/>
            <person name="Cheng C.C."/>
            <person name="Catchen J.M."/>
        </authorList>
    </citation>
    <scope>NUCLEOTIDE SEQUENCE [LARGE SCALE GENOMIC DNA]</scope>
    <source>
        <strain evidence="1">AGRC-2024</strain>
    </source>
</reference>
<protein>
    <submittedName>
        <fullName evidence="1">Uncharacterized protein</fullName>
    </submittedName>
</protein>
<evidence type="ECO:0000313" key="2">
    <source>
        <dbReference type="Proteomes" id="UP001619887"/>
    </source>
</evidence>
<reference evidence="1 2" key="2">
    <citation type="journal article" date="2024" name="G3 (Bethesda)">
        <title>The genome of the cryopelagic Antarctic bald notothen, Trematomus borchgrevinki.</title>
        <authorList>
            <person name="Rayamajhi N."/>
            <person name="Rivera-Colon A.G."/>
            <person name="Minhas B.F."/>
            <person name="Cheng C.C."/>
            <person name="Catchen J.M."/>
        </authorList>
    </citation>
    <scope>NUCLEOTIDE SEQUENCE [LARGE SCALE GENOMIC DNA]</scope>
    <source>
        <strain evidence="1">AGRC-2024</strain>
    </source>
</reference>
<name>A0ABD2GTV1_PAGBO</name>
<dbReference type="AlphaFoldDB" id="A0ABD2GTV1"/>
<comment type="caution">
    <text evidence="1">The sequence shown here is derived from an EMBL/GenBank/DDBJ whole genome shotgun (WGS) entry which is preliminary data.</text>
</comment>
<proteinExistence type="predicted"/>
<gene>
    <name evidence="1" type="ORF">OYC64_007518</name>
</gene>
<sequence length="90" mass="10104">MYNKNVLVPPSIHLLQGALSSAARWRAFQWWPTRMMMISLWGNLKLSRGNVCVAVPLQTERFGGTDRSVLVLQDSAVETLPPPENPSSPW</sequence>
<dbReference type="EMBL" id="JBIYXZ010002075">
    <property type="protein sequence ID" value="KAL3057050.1"/>
    <property type="molecule type" value="Genomic_DNA"/>
</dbReference>